<organism evidence="6 7">
    <name type="scientific">Tetranychus urticae</name>
    <name type="common">Two-spotted spider mite</name>
    <dbReference type="NCBI Taxonomy" id="32264"/>
    <lineage>
        <taxon>Eukaryota</taxon>
        <taxon>Metazoa</taxon>
        <taxon>Ecdysozoa</taxon>
        <taxon>Arthropoda</taxon>
        <taxon>Chelicerata</taxon>
        <taxon>Arachnida</taxon>
        <taxon>Acari</taxon>
        <taxon>Acariformes</taxon>
        <taxon>Trombidiformes</taxon>
        <taxon>Prostigmata</taxon>
        <taxon>Eleutherengona</taxon>
        <taxon>Raphignathae</taxon>
        <taxon>Tetranychoidea</taxon>
        <taxon>Tetranychidae</taxon>
        <taxon>Tetranychus</taxon>
    </lineage>
</organism>
<feature type="compositionally biased region" description="Low complexity" evidence="3">
    <location>
        <begin position="164"/>
        <end position="241"/>
    </location>
</feature>
<dbReference type="SUPFAM" id="SSF57567">
    <property type="entry name" value="Serine protease inhibitors"/>
    <property type="match status" value="2"/>
</dbReference>
<dbReference type="InterPro" id="IPR036084">
    <property type="entry name" value="Ser_inhib-like_sf"/>
</dbReference>
<dbReference type="PROSITE" id="PS51257">
    <property type="entry name" value="PROKAR_LIPOPROTEIN"/>
    <property type="match status" value="1"/>
</dbReference>
<feature type="region of interest" description="Disordered" evidence="3">
    <location>
        <begin position="164"/>
        <end position="247"/>
    </location>
</feature>
<keyword evidence="1" id="KW-0646">Protease inhibitor</keyword>
<dbReference type="EnsemblMetazoa" id="tetur95g00090.1">
    <property type="protein sequence ID" value="tetur95g00090.1"/>
    <property type="gene ID" value="tetur95g00090"/>
</dbReference>
<keyword evidence="7" id="KW-1185">Reference proteome</keyword>
<evidence type="ECO:0000256" key="4">
    <source>
        <dbReference type="SAM" id="SignalP"/>
    </source>
</evidence>
<gene>
    <name evidence="6" type="primary">107370603</name>
</gene>
<protein>
    <recommendedName>
        <fullName evidence="5">TIL domain-containing protein</fullName>
    </recommendedName>
</protein>
<accession>T1L6M4</accession>
<feature type="signal peptide" evidence="4">
    <location>
        <begin position="1"/>
        <end position="20"/>
    </location>
</feature>
<dbReference type="GO" id="GO:0030414">
    <property type="term" value="F:peptidase inhibitor activity"/>
    <property type="evidence" value="ECO:0007669"/>
    <property type="project" value="UniProtKB-KW"/>
</dbReference>
<dbReference type="CDD" id="cd19941">
    <property type="entry name" value="TIL"/>
    <property type="match status" value="2"/>
</dbReference>
<keyword evidence="4" id="KW-0732">Signal</keyword>
<dbReference type="Gene3D" id="2.10.25.10">
    <property type="entry name" value="Laminin"/>
    <property type="match status" value="2"/>
</dbReference>
<dbReference type="Proteomes" id="UP000015104">
    <property type="component" value="Unassembled WGS sequence"/>
</dbReference>
<dbReference type="STRING" id="32264.T1L6M4"/>
<dbReference type="OrthoDB" id="6498696at2759"/>
<dbReference type="EMBL" id="CAEY01001986">
    <property type="status" value="NOT_ANNOTATED_CDS"/>
    <property type="molecule type" value="Genomic_DNA"/>
</dbReference>
<dbReference type="PANTHER" id="PTHR23259:SF70">
    <property type="entry name" value="ACCESSORY GLAND PROTEIN ACP62F-RELATED"/>
    <property type="match status" value="1"/>
</dbReference>
<reference evidence="7" key="1">
    <citation type="submission" date="2011-08" db="EMBL/GenBank/DDBJ databases">
        <authorList>
            <person name="Rombauts S."/>
        </authorList>
    </citation>
    <scope>NUCLEOTIDE SEQUENCE</scope>
    <source>
        <strain evidence="7">London</strain>
    </source>
</reference>
<sequence>MKSMIIILAMLFSFAACTLPDLSASIIIGTTGASKFTGCVHDASGKCVEQCEKPKVFLECGSLCPPTCAKPKPEACAAVCVKGCFCPKGTFLTDSGKCVEKCSSDGNPWCPNSKVYTDCGSACPPTCANPNPGPCAAVCVKGCFCPKGTLENASGECVKQCSSNGSNSSGSGSSASSGSSSGGSAASSSGSSAASGRYSDSSSVAGATSGGSAASSGGSSDSSAVASATSGGSSDSSGESAFNGDSI</sequence>
<dbReference type="Pfam" id="PF01826">
    <property type="entry name" value="TIL"/>
    <property type="match status" value="2"/>
</dbReference>
<evidence type="ECO:0000256" key="2">
    <source>
        <dbReference type="ARBA" id="ARBA00023157"/>
    </source>
</evidence>
<proteinExistence type="predicted"/>
<dbReference type="AlphaFoldDB" id="T1L6M4"/>
<evidence type="ECO:0000256" key="3">
    <source>
        <dbReference type="SAM" id="MobiDB-lite"/>
    </source>
</evidence>
<evidence type="ECO:0000259" key="5">
    <source>
        <dbReference type="Pfam" id="PF01826"/>
    </source>
</evidence>
<dbReference type="PANTHER" id="PTHR23259">
    <property type="entry name" value="RIDDLE"/>
    <property type="match status" value="1"/>
</dbReference>
<feature type="domain" description="TIL" evidence="5">
    <location>
        <begin position="51"/>
        <end position="101"/>
    </location>
</feature>
<dbReference type="InterPro" id="IPR002919">
    <property type="entry name" value="TIL_dom"/>
</dbReference>
<evidence type="ECO:0000256" key="1">
    <source>
        <dbReference type="ARBA" id="ARBA00022690"/>
    </source>
</evidence>
<dbReference type="InterPro" id="IPR051368">
    <property type="entry name" value="SerProtInhib-TIL_Domain"/>
</dbReference>
<keyword evidence="2" id="KW-1015">Disulfide bond</keyword>
<feature type="domain" description="TIL" evidence="5">
    <location>
        <begin position="110"/>
        <end position="160"/>
    </location>
</feature>
<evidence type="ECO:0000313" key="6">
    <source>
        <dbReference type="EnsemblMetazoa" id="tetur95g00090.1"/>
    </source>
</evidence>
<evidence type="ECO:0000313" key="7">
    <source>
        <dbReference type="Proteomes" id="UP000015104"/>
    </source>
</evidence>
<dbReference type="KEGG" id="tut:107370603"/>
<reference evidence="6" key="2">
    <citation type="submission" date="2015-06" db="UniProtKB">
        <authorList>
            <consortium name="EnsemblMetazoa"/>
        </authorList>
    </citation>
    <scope>IDENTIFICATION</scope>
</reference>
<dbReference type="HOGENOM" id="CLU_071700_0_0_1"/>
<name>T1L6M4_TETUR</name>
<feature type="chain" id="PRO_5004592327" description="TIL domain-containing protein" evidence="4">
    <location>
        <begin position="21"/>
        <end position="247"/>
    </location>
</feature>